<evidence type="ECO:0000256" key="5">
    <source>
        <dbReference type="SAM" id="MobiDB-lite"/>
    </source>
</evidence>
<organism evidence="7 8">
    <name type="scientific">Ophiocordyceps sinensis</name>
    <dbReference type="NCBI Taxonomy" id="72228"/>
    <lineage>
        <taxon>Eukaryota</taxon>
        <taxon>Fungi</taxon>
        <taxon>Dikarya</taxon>
        <taxon>Ascomycota</taxon>
        <taxon>Pezizomycotina</taxon>
        <taxon>Sordariomycetes</taxon>
        <taxon>Hypocreomycetidae</taxon>
        <taxon>Hypocreales</taxon>
        <taxon>Ophiocordycipitaceae</taxon>
        <taxon>Ophiocordyceps</taxon>
    </lineage>
</organism>
<name>A0A8H4V7A2_9HYPO</name>
<protein>
    <recommendedName>
        <fullName evidence="4">Pre-mRNA-splicing factor</fullName>
    </recommendedName>
</protein>
<comment type="subcellular location">
    <subcellularLocation>
        <location evidence="1 4">Nucleus</location>
    </subcellularLocation>
</comment>
<comment type="function">
    <text evidence="4">Involved in spliceosome maturation and the first step of pre-mRNA splicing.</text>
</comment>
<dbReference type="GO" id="GO:0000398">
    <property type="term" value="P:mRNA splicing, via spliceosome"/>
    <property type="evidence" value="ECO:0007669"/>
    <property type="project" value="UniProtKB-UniRule"/>
</dbReference>
<dbReference type="PANTHER" id="PTHR15818:SF2">
    <property type="entry name" value="G-PATCH DOMAIN AND KOW MOTIFS-CONTAINING PROTEIN"/>
    <property type="match status" value="1"/>
</dbReference>
<evidence type="ECO:0000313" key="7">
    <source>
        <dbReference type="EMBL" id="KAF4510306.1"/>
    </source>
</evidence>
<feature type="compositionally biased region" description="Basic and acidic residues" evidence="5">
    <location>
        <begin position="68"/>
        <end position="98"/>
    </location>
</feature>
<keyword evidence="4" id="KW-0507">mRNA processing</keyword>
<evidence type="ECO:0000313" key="8">
    <source>
        <dbReference type="Proteomes" id="UP000557566"/>
    </source>
</evidence>
<evidence type="ECO:0000256" key="1">
    <source>
        <dbReference type="ARBA" id="ARBA00004123"/>
    </source>
</evidence>
<feature type="region of interest" description="Disordered" evidence="5">
    <location>
        <begin position="232"/>
        <end position="328"/>
    </location>
</feature>
<evidence type="ECO:0000256" key="2">
    <source>
        <dbReference type="ARBA" id="ARBA00008576"/>
    </source>
</evidence>
<keyword evidence="8" id="KW-1185">Reference proteome</keyword>
<dbReference type="InterPro" id="IPR026822">
    <property type="entry name" value="Spp2/MOS2_G-patch"/>
</dbReference>
<dbReference type="InterPro" id="IPR045166">
    <property type="entry name" value="Spp2-like"/>
</dbReference>
<evidence type="ECO:0000259" key="6">
    <source>
        <dbReference type="Pfam" id="PF12656"/>
    </source>
</evidence>
<dbReference type="EMBL" id="JAAVMX010000003">
    <property type="protein sequence ID" value="KAF4510306.1"/>
    <property type="molecule type" value="Genomic_DNA"/>
</dbReference>
<keyword evidence="3 4" id="KW-0539">Nucleus</keyword>
<dbReference type="PANTHER" id="PTHR15818">
    <property type="entry name" value="G PATCH AND KOW-CONTAINING"/>
    <property type="match status" value="1"/>
</dbReference>
<feature type="domain" description="Spp2/MOS2 G-patch" evidence="6">
    <location>
        <begin position="211"/>
        <end position="261"/>
    </location>
</feature>
<keyword evidence="4" id="KW-0508">mRNA splicing</keyword>
<feature type="region of interest" description="Disordered" evidence="5">
    <location>
        <begin position="1"/>
        <end position="197"/>
    </location>
</feature>
<dbReference type="OrthoDB" id="5577072at2759"/>
<reference evidence="7 8" key="1">
    <citation type="journal article" date="2020" name="Genome Biol. Evol.">
        <title>A new high-quality draft genome assembly of the Chinese cordyceps Ophiocordyceps sinensis.</title>
        <authorList>
            <person name="Shu R."/>
            <person name="Zhang J."/>
            <person name="Meng Q."/>
            <person name="Zhang H."/>
            <person name="Zhou G."/>
            <person name="Li M."/>
            <person name="Wu P."/>
            <person name="Zhao Y."/>
            <person name="Chen C."/>
            <person name="Qin Q."/>
        </authorList>
    </citation>
    <scope>NUCLEOTIDE SEQUENCE [LARGE SCALE GENOMIC DNA]</scope>
    <source>
        <strain evidence="7 8">IOZ07</strain>
    </source>
</reference>
<feature type="compositionally biased region" description="Basic and acidic residues" evidence="5">
    <location>
        <begin position="41"/>
        <end position="55"/>
    </location>
</feature>
<evidence type="ECO:0000256" key="3">
    <source>
        <dbReference type="ARBA" id="ARBA00023242"/>
    </source>
</evidence>
<dbReference type="AlphaFoldDB" id="A0A8H4V7A2"/>
<dbReference type="Proteomes" id="UP000557566">
    <property type="component" value="Unassembled WGS sequence"/>
</dbReference>
<dbReference type="Pfam" id="PF12656">
    <property type="entry name" value="G-patch_2"/>
    <property type="match status" value="1"/>
</dbReference>
<comment type="similarity">
    <text evidence="2 4">Belongs to the SPP2 family.</text>
</comment>
<gene>
    <name evidence="7" type="ORF">G6O67_002204</name>
</gene>
<evidence type="ECO:0000256" key="4">
    <source>
        <dbReference type="RuleBase" id="RU369096"/>
    </source>
</evidence>
<feature type="compositionally biased region" description="Basic and acidic residues" evidence="5">
    <location>
        <begin position="281"/>
        <end position="322"/>
    </location>
</feature>
<accession>A0A8H4V7A2</accession>
<comment type="caution">
    <text evidence="7">The sequence shown here is derived from an EMBL/GenBank/DDBJ whole genome shotgun (WGS) entry which is preliminary data.</text>
</comment>
<proteinExistence type="inferred from homology"/>
<dbReference type="GO" id="GO:0005681">
    <property type="term" value="C:spliceosomal complex"/>
    <property type="evidence" value="ECO:0007669"/>
    <property type="project" value="UniProtKB-UniRule"/>
</dbReference>
<sequence>MSNQDKGRIAIKFASPSANRPPPRPSASSSLGKRPRPHAFGGHDSDSDNDEHSGQHEVITGFGVDGAETERERRGREASRKEFFIQRQPNRDWRAEVKAHKRGKNLLPEEARQQQNLVVKTEPADQDEGIQWGLTVKKSKTDDNEDGSPPGEVPAARDDENQRPTPAARTADEEALDALLGRTPTAKKIITQPPLSEDEAYLRDAATAGAASTLDDYEAMPVEEFGAALLRGMGWNGEPRGPRPKEVRRRANRLGLGAKELKESEDLGSWDQKGGKKRRPRLDEYRREQSRRKESRRDVDSYKRERERERDGSRAGSRDRDRHRDRRR</sequence>
<keyword evidence="4" id="KW-0747">Spliceosome</keyword>